<feature type="compositionally biased region" description="Polar residues" evidence="4">
    <location>
        <begin position="57"/>
        <end position="70"/>
    </location>
</feature>
<evidence type="ECO:0000256" key="3">
    <source>
        <dbReference type="ARBA" id="ARBA00023242"/>
    </source>
</evidence>
<keyword evidence="6" id="KW-1185">Reference proteome</keyword>
<dbReference type="Proteomes" id="UP001338582">
    <property type="component" value="Chromosome 7"/>
</dbReference>
<dbReference type="KEGG" id="asau:88176056"/>
<dbReference type="Gene3D" id="1.20.890.10">
    <property type="entry name" value="cAMP-dependent protein kinase regulatory subunit, dimerization-anchoring domain"/>
    <property type="match status" value="1"/>
</dbReference>
<reference evidence="5 6" key="1">
    <citation type="submission" date="2023-10" db="EMBL/GenBank/DDBJ databases">
        <title>Draft Genome Sequence of Candida saopaulonensis from a very Premature Infant with Sepsis.</title>
        <authorList>
            <person name="Ning Y."/>
            <person name="Dai R."/>
            <person name="Xiao M."/>
            <person name="Xu Y."/>
            <person name="Yan Q."/>
            <person name="Zhang L."/>
        </authorList>
    </citation>
    <scope>NUCLEOTIDE SEQUENCE [LARGE SCALE GENOMIC DNA]</scope>
    <source>
        <strain evidence="5 6">19XY460</strain>
    </source>
</reference>
<evidence type="ECO:0000256" key="1">
    <source>
        <dbReference type="ARBA" id="ARBA00004123"/>
    </source>
</evidence>
<dbReference type="RefSeq" id="XP_062879978.1">
    <property type="nucleotide sequence ID" value="XM_063023908.1"/>
</dbReference>
<evidence type="ECO:0008006" key="7">
    <source>
        <dbReference type="Google" id="ProtNLM"/>
    </source>
</evidence>
<feature type="compositionally biased region" description="Polar residues" evidence="4">
    <location>
        <begin position="21"/>
        <end position="41"/>
    </location>
</feature>
<dbReference type="InterPro" id="IPR007858">
    <property type="entry name" value="Dpy-30_motif"/>
</dbReference>
<feature type="compositionally biased region" description="Basic and acidic residues" evidence="4">
    <location>
        <begin position="1"/>
        <end position="18"/>
    </location>
</feature>
<evidence type="ECO:0000256" key="2">
    <source>
        <dbReference type="ARBA" id="ARBA00010849"/>
    </source>
</evidence>
<dbReference type="Pfam" id="PF05186">
    <property type="entry name" value="Dpy-30"/>
    <property type="match status" value="1"/>
</dbReference>
<dbReference type="InterPro" id="IPR049629">
    <property type="entry name" value="DPY30_SDC1_DD"/>
</dbReference>
<evidence type="ECO:0000256" key="4">
    <source>
        <dbReference type="SAM" id="MobiDB-lite"/>
    </source>
</evidence>
<dbReference type="EMBL" id="CP138900">
    <property type="protein sequence ID" value="WPK27600.1"/>
    <property type="molecule type" value="Genomic_DNA"/>
</dbReference>
<dbReference type="CDD" id="cd22965">
    <property type="entry name" value="DD_DPY30_SDC1"/>
    <property type="match status" value="1"/>
</dbReference>
<dbReference type="AlphaFoldDB" id="A0AAX4HHQ1"/>
<dbReference type="GO" id="GO:0005634">
    <property type="term" value="C:nucleus"/>
    <property type="evidence" value="ECO:0007669"/>
    <property type="project" value="UniProtKB-SubCell"/>
</dbReference>
<evidence type="ECO:0000313" key="5">
    <source>
        <dbReference type="EMBL" id="WPK27600.1"/>
    </source>
</evidence>
<organism evidence="5 6">
    <name type="scientific">Australozyma saopauloensis</name>
    <dbReference type="NCBI Taxonomy" id="291208"/>
    <lineage>
        <taxon>Eukaryota</taxon>
        <taxon>Fungi</taxon>
        <taxon>Dikarya</taxon>
        <taxon>Ascomycota</taxon>
        <taxon>Saccharomycotina</taxon>
        <taxon>Pichiomycetes</taxon>
        <taxon>Metschnikowiaceae</taxon>
        <taxon>Australozyma</taxon>
    </lineage>
</organism>
<comment type="similarity">
    <text evidence="2">Belongs to the dpy-30 family.</text>
</comment>
<keyword evidence="3" id="KW-0539">Nucleus</keyword>
<protein>
    <recommendedName>
        <fullName evidence="7">COMPASS component SDC1</fullName>
    </recommendedName>
</protein>
<feature type="compositionally biased region" description="Basic and acidic residues" evidence="4">
    <location>
        <begin position="47"/>
        <end position="56"/>
    </location>
</feature>
<evidence type="ECO:0000313" key="6">
    <source>
        <dbReference type="Proteomes" id="UP001338582"/>
    </source>
</evidence>
<sequence length="129" mass="14222">MSDTVKFEESVSDVKTEDENSLQNTASKSITEASGSQSSTILEPESGESKTRKASEENTPQPKKSKTANTPPVHEMVGGLSVRQYLNKNLTEHLLEGLREISRNQPEDPLRELGLLLIKKSDQLKLAQS</sequence>
<proteinExistence type="inferred from homology"/>
<comment type="subcellular location">
    <subcellularLocation>
        <location evidence="1">Nucleus</location>
    </subcellularLocation>
</comment>
<accession>A0AAX4HHQ1</accession>
<name>A0AAX4HHQ1_9ASCO</name>
<gene>
    <name evidence="5" type="ORF">PUMCH_004996</name>
</gene>
<dbReference type="GeneID" id="88176056"/>
<feature type="region of interest" description="Disordered" evidence="4">
    <location>
        <begin position="1"/>
        <end position="74"/>
    </location>
</feature>